<dbReference type="Proteomes" id="UP000054558">
    <property type="component" value="Unassembled WGS sequence"/>
</dbReference>
<proteinExistence type="predicted"/>
<evidence type="ECO:0008006" key="4">
    <source>
        <dbReference type="Google" id="ProtNLM"/>
    </source>
</evidence>
<evidence type="ECO:0000313" key="2">
    <source>
        <dbReference type="EMBL" id="GAQ79742.1"/>
    </source>
</evidence>
<accession>A0A1Y1HPP7</accession>
<keyword evidence="3" id="KW-1185">Reference proteome</keyword>
<dbReference type="STRING" id="105231.A0A1Y1HPP7"/>
<dbReference type="OrthoDB" id="661220at2759"/>
<dbReference type="PANTHER" id="PTHR16219:SF1">
    <property type="entry name" value="HAUS AUGMIN-LIKE COMPLEX SUBUNIT 4"/>
    <property type="match status" value="1"/>
</dbReference>
<evidence type="ECO:0000313" key="3">
    <source>
        <dbReference type="Proteomes" id="UP000054558"/>
    </source>
</evidence>
<dbReference type="InterPro" id="IPR029327">
    <property type="entry name" value="HAUS4"/>
</dbReference>
<sequence length="390" mass="44213">MKLINQVQLSAAELQVCPKFTELIEQLEKVCFSESSPLVVKDAAENVAQARLDMVKEREKYYIAKAIHSEATALLEDYQEAKALAVDRDADLREAVEQAGLWSDPEVYETLARRLSAAEAAQRLRLPEGASLKPDEAQEESNGIPKGVMTGDDEHSAHHMLGVRPEELLRSQLDEGPFSQDSATFQAMVIPEIEARLRAKVERLESAFAAGSSGTAQSTRSSSLPDRVAAAVAKLSADKAAELDEYYAADRRFTEYYNVLEQMLGVLLRMAKEYKLDHQHRYDLLRTEWLCRRCQTMHSKLRVMEFMLLRDTYNGETVPALHIVRNHLLRAMEDATAAHTTAVTRLREFQGFDERFDEIATEYRELTARLQEVEWTLAEVERDLEAVDYA</sequence>
<organism evidence="2 3">
    <name type="scientific">Klebsormidium nitens</name>
    <name type="common">Green alga</name>
    <name type="synonym">Ulothrix nitens</name>
    <dbReference type="NCBI Taxonomy" id="105231"/>
    <lineage>
        <taxon>Eukaryota</taxon>
        <taxon>Viridiplantae</taxon>
        <taxon>Streptophyta</taxon>
        <taxon>Klebsormidiophyceae</taxon>
        <taxon>Klebsormidiales</taxon>
        <taxon>Klebsormidiaceae</taxon>
        <taxon>Klebsormidium</taxon>
    </lineage>
</organism>
<dbReference type="PANTHER" id="PTHR16219">
    <property type="entry name" value="AUGMIN SUBUNIT 4 FAMILY MEMBER"/>
    <property type="match status" value="1"/>
</dbReference>
<name>A0A1Y1HPP7_KLENI</name>
<dbReference type="Pfam" id="PF14735">
    <property type="entry name" value="HAUS4"/>
    <property type="match status" value="1"/>
</dbReference>
<gene>
    <name evidence="2" type="ORF">KFL_000370160</name>
</gene>
<dbReference type="GO" id="GO:0070652">
    <property type="term" value="C:HAUS complex"/>
    <property type="evidence" value="ECO:0000318"/>
    <property type="project" value="GO_Central"/>
</dbReference>
<dbReference type="AlphaFoldDB" id="A0A1Y1HPP7"/>
<dbReference type="EMBL" id="DF236986">
    <property type="protein sequence ID" value="GAQ79742.1"/>
    <property type="molecule type" value="Genomic_DNA"/>
</dbReference>
<feature type="region of interest" description="Disordered" evidence="1">
    <location>
        <begin position="126"/>
        <end position="154"/>
    </location>
</feature>
<protein>
    <recommendedName>
        <fullName evidence="4">HAUS augmin-like complex subunit 4</fullName>
    </recommendedName>
</protein>
<dbReference type="OMA" id="HQYDGLR"/>
<reference evidence="2 3" key="1">
    <citation type="journal article" date="2014" name="Nat. Commun.">
        <title>Klebsormidium flaccidum genome reveals primary factors for plant terrestrial adaptation.</title>
        <authorList>
            <person name="Hori K."/>
            <person name="Maruyama F."/>
            <person name="Fujisawa T."/>
            <person name="Togashi T."/>
            <person name="Yamamoto N."/>
            <person name="Seo M."/>
            <person name="Sato S."/>
            <person name="Yamada T."/>
            <person name="Mori H."/>
            <person name="Tajima N."/>
            <person name="Moriyama T."/>
            <person name="Ikeuchi M."/>
            <person name="Watanabe M."/>
            <person name="Wada H."/>
            <person name="Kobayashi K."/>
            <person name="Saito M."/>
            <person name="Masuda T."/>
            <person name="Sasaki-Sekimoto Y."/>
            <person name="Mashiguchi K."/>
            <person name="Awai K."/>
            <person name="Shimojima M."/>
            <person name="Masuda S."/>
            <person name="Iwai M."/>
            <person name="Nobusawa T."/>
            <person name="Narise T."/>
            <person name="Kondo S."/>
            <person name="Saito H."/>
            <person name="Sato R."/>
            <person name="Murakawa M."/>
            <person name="Ihara Y."/>
            <person name="Oshima-Yamada Y."/>
            <person name="Ohtaka K."/>
            <person name="Satoh M."/>
            <person name="Sonobe K."/>
            <person name="Ishii M."/>
            <person name="Ohtani R."/>
            <person name="Kanamori-Sato M."/>
            <person name="Honoki R."/>
            <person name="Miyazaki D."/>
            <person name="Mochizuki H."/>
            <person name="Umetsu J."/>
            <person name="Higashi K."/>
            <person name="Shibata D."/>
            <person name="Kamiya Y."/>
            <person name="Sato N."/>
            <person name="Nakamura Y."/>
            <person name="Tabata S."/>
            <person name="Ida S."/>
            <person name="Kurokawa K."/>
            <person name="Ohta H."/>
        </authorList>
    </citation>
    <scope>NUCLEOTIDE SEQUENCE [LARGE SCALE GENOMIC DNA]</scope>
    <source>
        <strain evidence="2 3">NIES-2285</strain>
    </source>
</reference>
<dbReference type="GO" id="GO:0051011">
    <property type="term" value="F:microtubule minus-end binding"/>
    <property type="evidence" value="ECO:0000318"/>
    <property type="project" value="GO_Central"/>
</dbReference>
<evidence type="ECO:0000256" key="1">
    <source>
        <dbReference type="SAM" id="MobiDB-lite"/>
    </source>
</evidence>
<dbReference type="GO" id="GO:0051225">
    <property type="term" value="P:spindle assembly"/>
    <property type="evidence" value="ECO:0000318"/>
    <property type="project" value="GO_Central"/>
</dbReference>